<dbReference type="SUPFAM" id="SSF53474">
    <property type="entry name" value="alpha/beta-Hydrolases"/>
    <property type="match status" value="1"/>
</dbReference>
<dbReference type="AlphaFoldDB" id="A0A840NVT7"/>
<keyword evidence="2 4" id="KW-0732">Signal</keyword>
<feature type="domain" description="Peptidase S33 tripeptidyl aminopeptidase-like C-terminal" evidence="5">
    <location>
        <begin position="397"/>
        <end position="486"/>
    </location>
</feature>
<dbReference type="GO" id="GO:0016787">
    <property type="term" value="F:hydrolase activity"/>
    <property type="evidence" value="ECO:0007669"/>
    <property type="project" value="UniProtKB-KW"/>
</dbReference>
<dbReference type="InterPro" id="IPR051601">
    <property type="entry name" value="Serine_prot/Carboxylest_S33"/>
</dbReference>
<evidence type="ECO:0000256" key="2">
    <source>
        <dbReference type="ARBA" id="ARBA00022729"/>
    </source>
</evidence>
<evidence type="ECO:0000256" key="3">
    <source>
        <dbReference type="ARBA" id="ARBA00022801"/>
    </source>
</evidence>
<gene>
    <name evidence="6" type="ORF">HNP84_002635</name>
</gene>
<reference evidence="6 7" key="1">
    <citation type="submission" date="2020-08" db="EMBL/GenBank/DDBJ databases">
        <title>Genomic Encyclopedia of Type Strains, Phase IV (KMG-IV): sequencing the most valuable type-strain genomes for metagenomic binning, comparative biology and taxonomic classification.</title>
        <authorList>
            <person name="Goeker M."/>
        </authorList>
    </citation>
    <scope>NUCLEOTIDE SEQUENCE [LARGE SCALE GENOMIC DNA]</scope>
    <source>
        <strain evidence="6 7">DSM 45615</strain>
    </source>
</reference>
<dbReference type="Gene3D" id="3.40.50.1820">
    <property type="entry name" value="alpha/beta hydrolase"/>
    <property type="match status" value="1"/>
</dbReference>
<dbReference type="Proteomes" id="UP000578449">
    <property type="component" value="Unassembled WGS sequence"/>
</dbReference>
<dbReference type="InterPro" id="IPR013595">
    <property type="entry name" value="Pept_S33_TAP-like_C"/>
</dbReference>
<dbReference type="PANTHER" id="PTHR43248">
    <property type="entry name" value="2-SUCCINYL-6-HYDROXY-2,4-CYCLOHEXADIENE-1-CARBOXYLATE SYNTHASE"/>
    <property type="match status" value="1"/>
</dbReference>
<evidence type="ECO:0000259" key="5">
    <source>
        <dbReference type="Pfam" id="PF08386"/>
    </source>
</evidence>
<name>A0A840NVT7_9ACTN</name>
<comment type="caution">
    <text evidence="6">The sequence shown here is derived from an EMBL/GenBank/DDBJ whole genome shotgun (WGS) entry which is preliminary data.</text>
</comment>
<evidence type="ECO:0000256" key="1">
    <source>
        <dbReference type="ARBA" id="ARBA00010088"/>
    </source>
</evidence>
<dbReference type="PANTHER" id="PTHR43248:SF29">
    <property type="entry name" value="TRIPEPTIDYL AMINOPEPTIDASE"/>
    <property type="match status" value="1"/>
</dbReference>
<dbReference type="InterPro" id="IPR029058">
    <property type="entry name" value="AB_hydrolase_fold"/>
</dbReference>
<dbReference type="RefSeq" id="WP_185049905.1">
    <property type="nucleotide sequence ID" value="NZ_BAABIX010000005.1"/>
</dbReference>
<feature type="signal peptide" evidence="4">
    <location>
        <begin position="1"/>
        <end position="21"/>
    </location>
</feature>
<evidence type="ECO:0000313" key="7">
    <source>
        <dbReference type="Proteomes" id="UP000578449"/>
    </source>
</evidence>
<evidence type="ECO:0000313" key="6">
    <source>
        <dbReference type="EMBL" id="MBB5132914.1"/>
    </source>
</evidence>
<feature type="chain" id="PRO_5032436507" evidence="4">
    <location>
        <begin position="22"/>
        <end position="493"/>
    </location>
</feature>
<dbReference type="Pfam" id="PF08386">
    <property type="entry name" value="Abhydrolase_4"/>
    <property type="match status" value="1"/>
</dbReference>
<keyword evidence="3" id="KW-0378">Hydrolase</keyword>
<comment type="similarity">
    <text evidence="1">Belongs to the peptidase S33 family.</text>
</comment>
<dbReference type="EMBL" id="JACHGN010000005">
    <property type="protein sequence ID" value="MBB5132914.1"/>
    <property type="molecule type" value="Genomic_DNA"/>
</dbReference>
<protein>
    <submittedName>
        <fullName evidence="6">Pimeloyl-ACP methyl ester carboxylesterase</fullName>
    </submittedName>
</protein>
<evidence type="ECO:0000256" key="4">
    <source>
        <dbReference type="SAM" id="SignalP"/>
    </source>
</evidence>
<keyword evidence="7" id="KW-1185">Reference proteome</keyword>
<sequence length="493" mass="51572">MAGLTLTTAVSAMGTAPTAAAAEAAAAPARWRACAEPAPQQAPLQCTTISVPLDHRIPHGPKIDIAVSRLAARDQAERRGVLLINPGGPGIAGLGAPALVSGNPALKDVAEHYDLVGFDPRGTGASSPIDCGLDDRQVRQAQLPWPQPGGFDADAALARATAQACVRRAGAMLPHLTTENTARDIDAIRSMLGERKISYLGVSYGTYLGAVYATLFPTRVDKLVLDSVMAPEGPSYRTVRSTAQAVDARFTDLAAWLAERHATYSLGETEHQVRARILALLRRLAKQPEKVGDVEVTPASLRSLLYMTFAAPDASLFPDTAGVVGYLTGAPGAPPEATVAQRLARATMVPPTGSATASAMLAVTCAGRWPRDPAAYRRDSLSEARAFPVTGGGLSNIRPCAYWPGAPGQGQVPRIGGRPVEVLMLQNLRDPVTPYAGAVRMRLALGARTRLVTVDAAGHGVADLCAVSAASAWLVDGTLPREDVRCPGRSKAT</sequence>
<accession>A0A840NVT7</accession>
<proteinExistence type="inferred from homology"/>
<organism evidence="6 7">
    <name type="scientific">Thermocatellispora tengchongensis</name>
    <dbReference type="NCBI Taxonomy" id="1073253"/>
    <lineage>
        <taxon>Bacteria</taxon>
        <taxon>Bacillati</taxon>
        <taxon>Actinomycetota</taxon>
        <taxon>Actinomycetes</taxon>
        <taxon>Streptosporangiales</taxon>
        <taxon>Streptosporangiaceae</taxon>
        <taxon>Thermocatellispora</taxon>
    </lineage>
</organism>